<organism evidence="2 3">
    <name type="scientific">Diplogelasinospora grovesii</name>
    <dbReference type="NCBI Taxonomy" id="303347"/>
    <lineage>
        <taxon>Eukaryota</taxon>
        <taxon>Fungi</taxon>
        <taxon>Dikarya</taxon>
        <taxon>Ascomycota</taxon>
        <taxon>Pezizomycotina</taxon>
        <taxon>Sordariomycetes</taxon>
        <taxon>Sordariomycetidae</taxon>
        <taxon>Sordariales</taxon>
        <taxon>Diplogelasinosporaceae</taxon>
        <taxon>Diplogelasinospora</taxon>
    </lineage>
</organism>
<evidence type="ECO:0000313" key="3">
    <source>
        <dbReference type="Proteomes" id="UP001303473"/>
    </source>
</evidence>
<protein>
    <submittedName>
        <fullName evidence="2">Uncharacterized protein</fullName>
    </submittedName>
</protein>
<evidence type="ECO:0000313" key="2">
    <source>
        <dbReference type="EMBL" id="KAK3940140.1"/>
    </source>
</evidence>
<proteinExistence type="predicted"/>
<reference evidence="3" key="1">
    <citation type="journal article" date="2023" name="Mol. Phylogenet. Evol.">
        <title>Genome-scale phylogeny and comparative genomics of the fungal order Sordariales.</title>
        <authorList>
            <person name="Hensen N."/>
            <person name="Bonometti L."/>
            <person name="Westerberg I."/>
            <person name="Brannstrom I.O."/>
            <person name="Guillou S."/>
            <person name="Cros-Aarteil S."/>
            <person name="Calhoun S."/>
            <person name="Haridas S."/>
            <person name="Kuo A."/>
            <person name="Mondo S."/>
            <person name="Pangilinan J."/>
            <person name="Riley R."/>
            <person name="LaButti K."/>
            <person name="Andreopoulos B."/>
            <person name="Lipzen A."/>
            <person name="Chen C."/>
            <person name="Yan M."/>
            <person name="Daum C."/>
            <person name="Ng V."/>
            <person name="Clum A."/>
            <person name="Steindorff A."/>
            <person name="Ohm R.A."/>
            <person name="Martin F."/>
            <person name="Silar P."/>
            <person name="Natvig D.O."/>
            <person name="Lalanne C."/>
            <person name="Gautier V."/>
            <person name="Ament-Velasquez S.L."/>
            <person name="Kruys A."/>
            <person name="Hutchinson M.I."/>
            <person name="Powell A.J."/>
            <person name="Barry K."/>
            <person name="Miller A.N."/>
            <person name="Grigoriev I.V."/>
            <person name="Debuchy R."/>
            <person name="Gladieux P."/>
            <person name="Hiltunen Thoren M."/>
            <person name="Johannesson H."/>
        </authorList>
    </citation>
    <scope>NUCLEOTIDE SEQUENCE [LARGE SCALE GENOMIC DNA]</scope>
    <source>
        <strain evidence="3">CBS 340.73</strain>
    </source>
</reference>
<accession>A0AAN6N7A0</accession>
<dbReference type="Proteomes" id="UP001303473">
    <property type="component" value="Unassembled WGS sequence"/>
</dbReference>
<sequence length="193" mass="21467">MDENMRTTRASTRARAQTPQQPSGQDEDIVKTPKNSAEVWELTRQIIGVTPTTFQRYRAMDEIKEAVIKTPKNGQDLLDQLDQMPDTPAVIFAAAEKVATLIDQWEVERARLKLEIKDLKAEVKRLETNEKGGEKRKATRLAATGAKQQGAMGNSGVHKGDVPLRRSTRTIAKTEKARKDGGEEGGCITVKQR</sequence>
<evidence type="ECO:0000256" key="1">
    <source>
        <dbReference type="SAM" id="MobiDB-lite"/>
    </source>
</evidence>
<keyword evidence="3" id="KW-1185">Reference proteome</keyword>
<dbReference type="EMBL" id="MU853800">
    <property type="protein sequence ID" value="KAK3940140.1"/>
    <property type="molecule type" value="Genomic_DNA"/>
</dbReference>
<name>A0AAN6N7A0_9PEZI</name>
<feature type="region of interest" description="Disordered" evidence="1">
    <location>
        <begin position="130"/>
        <end position="193"/>
    </location>
</feature>
<gene>
    <name evidence="2" type="ORF">QBC46DRAFT_354410</name>
</gene>
<dbReference type="AlphaFoldDB" id="A0AAN6N7A0"/>
<feature type="region of interest" description="Disordered" evidence="1">
    <location>
        <begin position="1"/>
        <end position="34"/>
    </location>
</feature>
<comment type="caution">
    <text evidence="2">The sequence shown here is derived from an EMBL/GenBank/DDBJ whole genome shotgun (WGS) entry which is preliminary data.</text>
</comment>
<feature type="compositionally biased region" description="Basic and acidic residues" evidence="1">
    <location>
        <begin position="172"/>
        <end position="182"/>
    </location>
</feature>
<feature type="compositionally biased region" description="Low complexity" evidence="1">
    <location>
        <begin position="7"/>
        <end position="21"/>
    </location>
</feature>